<evidence type="ECO:0000256" key="4">
    <source>
        <dbReference type="ARBA" id="ARBA00023054"/>
    </source>
</evidence>
<dbReference type="SMR" id="A0A482XP86"/>
<dbReference type="GO" id="GO:0005743">
    <property type="term" value="C:mitochondrial inner membrane"/>
    <property type="evidence" value="ECO:0007669"/>
    <property type="project" value="UniProtKB-ARBA"/>
</dbReference>
<keyword evidence="5" id="KW-0496">Mitochondrion</keyword>
<evidence type="ECO:0000256" key="3">
    <source>
        <dbReference type="ARBA" id="ARBA00022980"/>
    </source>
</evidence>
<evidence type="ECO:0000256" key="2">
    <source>
        <dbReference type="ARBA" id="ARBA00022946"/>
    </source>
</evidence>
<dbReference type="Proteomes" id="UP000291343">
    <property type="component" value="Unassembled WGS sequence"/>
</dbReference>
<gene>
    <name evidence="11" type="ORF">LSTR_LSTR012209</name>
</gene>
<dbReference type="PANTHER" id="PTHR11362">
    <property type="entry name" value="PHOSPHATIDYLETHANOLAMINE-BINDING PROTEIN"/>
    <property type="match status" value="1"/>
</dbReference>
<sequence>MASRFCKLVINDINLIKSNNVRFYPAIKVYGKPPHLAKNLETKLTEMNYKDPAIYYKVDIGLPFPPRNRKETVRTRLQILREQRKNAEMEINSNRGQHIISLAEVNEEWQKTMAPSHIKTVAEHYGIYNDLFGDAYFYPQVPLDISFRHGDSIVPVFRGNDVKPSQATQAPEVIYEADPDSLWTLILTNPDGHLTKENSEYVHWFVGNIPGNDLQKGEVVWDYLQPFPPFGTGFHRFVFVLYKQEKKIDYSKLKKAAPCLDLNERTFVTYDFYREHQDVLTPGGLAFFQCDWDTSLTDFFHETLNMKEPVFEYDFPKPYVRKQEWFPLRKAFNIYLDKYRDQKEVSKDILLKNLKNVHPFKKAPPRLPFPNAVPIDHKKTPSWLIDEIKRERQGWGRAVYHNEE</sequence>
<evidence type="ECO:0000256" key="7">
    <source>
        <dbReference type="ARBA" id="ARBA00038016"/>
    </source>
</evidence>
<feature type="coiled-coil region" evidence="10">
    <location>
        <begin position="70"/>
        <end position="97"/>
    </location>
</feature>
<dbReference type="InterPro" id="IPR008914">
    <property type="entry name" value="PEBP"/>
</dbReference>
<organism evidence="11 12">
    <name type="scientific">Laodelphax striatellus</name>
    <name type="common">Small brown planthopper</name>
    <name type="synonym">Delphax striatella</name>
    <dbReference type="NCBI Taxonomy" id="195883"/>
    <lineage>
        <taxon>Eukaryota</taxon>
        <taxon>Metazoa</taxon>
        <taxon>Ecdysozoa</taxon>
        <taxon>Arthropoda</taxon>
        <taxon>Hexapoda</taxon>
        <taxon>Insecta</taxon>
        <taxon>Pterygota</taxon>
        <taxon>Neoptera</taxon>
        <taxon>Paraneoptera</taxon>
        <taxon>Hemiptera</taxon>
        <taxon>Auchenorrhyncha</taxon>
        <taxon>Fulgoroidea</taxon>
        <taxon>Delphacidae</taxon>
        <taxon>Criomorphinae</taxon>
        <taxon>Laodelphax</taxon>
    </lineage>
</organism>
<dbReference type="FunCoup" id="A0A482XP86">
    <property type="interactions" value="482"/>
</dbReference>
<dbReference type="Gene3D" id="3.90.280.10">
    <property type="entry name" value="PEBP-like"/>
    <property type="match status" value="1"/>
</dbReference>
<evidence type="ECO:0000313" key="11">
    <source>
        <dbReference type="EMBL" id="RZF47587.1"/>
    </source>
</evidence>
<dbReference type="STRING" id="195883.A0A482XP86"/>
<comment type="caution">
    <text evidence="11">The sequence shown here is derived from an EMBL/GenBank/DDBJ whole genome shotgun (WGS) entry which is preliminary data.</text>
</comment>
<comment type="similarity">
    <text evidence="7">Belongs to the phosphatidylethanolamine-binding protein family. Mitochondrion-specific ribosomal protein mL38 subfamily.</text>
</comment>
<dbReference type="AlphaFoldDB" id="A0A482XP86"/>
<comment type="subcellular location">
    <subcellularLocation>
        <location evidence="1">Mitochondrion</location>
    </subcellularLocation>
</comment>
<evidence type="ECO:0000256" key="6">
    <source>
        <dbReference type="ARBA" id="ARBA00023274"/>
    </source>
</evidence>
<dbReference type="CDD" id="cd00866">
    <property type="entry name" value="PEBP_euk"/>
    <property type="match status" value="1"/>
</dbReference>
<dbReference type="InParanoid" id="A0A482XP86"/>
<evidence type="ECO:0000256" key="8">
    <source>
        <dbReference type="ARBA" id="ARBA00039444"/>
    </source>
</evidence>
<keyword evidence="2" id="KW-0809">Transit peptide</keyword>
<keyword evidence="4 10" id="KW-0175">Coiled coil</keyword>
<dbReference type="EMBL" id="QKKF02003965">
    <property type="protein sequence ID" value="RZF47587.1"/>
    <property type="molecule type" value="Genomic_DNA"/>
</dbReference>
<evidence type="ECO:0000313" key="12">
    <source>
        <dbReference type="Proteomes" id="UP000291343"/>
    </source>
</evidence>
<keyword evidence="12" id="KW-1185">Reference proteome</keyword>
<evidence type="ECO:0000256" key="9">
    <source>
        <dbReference type="ARBA" id="ARBA00041206"/>
    </source>
</evidence>
<evidence type="ECO:0000256" key="10">
    <source>
        <dbReference type="SAM" id="Coils"/>
    </source>
</evidence>
<proteinExistence type="inferred from homology"/>
<dbReference type="Pfam" id="PF01161">
    <property type="entry name" value="PBP"/>
    <property type="match status" value="1"/>
</dbReference>
<dbReference type="GO" id="GO:0005762">
    <property type="term" value="C:mitochondrial large ribosomal subunit"/>
    <property type="evidence" value="ECO:0007669"/>
    <property type="project" value="TreeGrafter"/>
</dbReference>
<dbReference type="FunFam" id="3.90.280.10:FF:000002">
    <property type="entry name" value="39S ribosomal protein L38, mitochondrial"/>
    <property type="match status" value="1"/>
</dbReference>
<keyword evidence="3" id="KW-0689">Ribosomal protein</keyword>
<dbReference type="InterPro" id="IPR035810">
    <property type="entry name" value="PEBP_euk"/>
</dbReference>
<dbReference type="SUPFAM" id="SSF49777">
    <property type="entry name" value="PEBP-like"/>
    <property type="match status" value="1"/>
</dbReference>
<keyword evidence="6" id="KW-0687">Ribonucleoprotein</keyword>
<dbReference type="OrthoDB" id="2153661at2759"/>
<name>A0A482XP86_LAOST</name>
<dbReference type="PANTHER" id="PTHR11362:SF133">
    <property type="entry name" value="LARGE RIBOSOMAL SUBUNIT PROTEIN ML38"/>
    <property type="match status" value="1"/>
</dbReference>
<evidence type="ECO:0000256" key="1">
    <source>
        <dbReference type="ARBA" id="ARBA00004173"/>
    </source>
</evidence>
<dbReference type="InterPro" id="IPR036610">
    <property type="entry name" value="PEBP-like_sf"/>
</dbReference>
<protein>
    <recommendedName>
        <fullName evidence="8">Large ribosomal subunit protein mL38</fullName>
    </recommendedName>
    <alternativeName>
        <fullName evidence="9">39S ribosomal protein L38, mitochondrial</fullName>
    </alternativeName>
</protein>
<accession>A0A482XP86</accession>
<reference evidence="11 12" key="1">
    <citation type="journal article" date="2017" name="Gigascience">
        <title>Genome sequence of the small brown planthopper, Laodelphax striatellus.</title>
        <authorList>
            <person name="Zhu J."/>
            <person name="Jiang F."/>
            <person name="Wang X."/>
            <person name="Yang P."/>
            <person name="Bao Y."/>
            <person name="Zhao W."/>
            <person name="Wang W."/>
            <person name="Lu H."/>
            <person name="Wang Q."/>
            <person name="Cui N."/>
            <person name="Li J."/>
            <person name="Chen X."/>
            <person name="Luo L."/>
            <person name="Yu J."/>
            <person name="Kang L."/>
            <person name="Cui F."/>
        </authorList>
    </citation>
    <scope>NUCLEOTIDE SEQUENCE [LARGE SCALE GENOMIC DNA]</scope>
    <source>
        <strain evidence="11">Lst14</strain>
    </source>
</reference>
<evidence type="ECO:0000256" key="5">
    <source>
        <dbReference type="ARBA" id="ARBA00023128"/>
    </source>
</evidence>